<dbReference type="PROSITE" id="PS50850">
    <property type="entry name" value="MFS"/>
    <property type="match status" value="1"/>
</dbReference>
<feature type="transmembrane region" description="Helical" evidence="7">
    <location>
        <begin position="14"/>
        <end position="38"/>
    </location>
</feature>
<accession>A0A7D3VYM5</accession>
<feature type="transmembrane region" description="Helical" evidence="7">
    <location>
        <begin position="168"/>
        <end position="189"/>
    </location>
</feature>
<evidence type="ECO:0000313" key="10">
    <source>
        <dbReference type="Proteomes" id="UP000501240"/>
    </source>
</evidence>
<feature type="transmembrane region" description="Helical" evidence="7">
    <location>
        <begin position="335"/>
        <end position="352"/>
    </location>
</feature>
<dbReference type="Gene3D" id="1.20.1720.10">
    <property type="entry name" value="Multidrug resistance protein D"/>
    <property type="match status" value="1"/>
</dbReference>
<evidence type="ECO:0000256" key="7">
    <source>
        <dbReference type="SAM" id="Phobius"/>
    </source>
</evidence>
<evidence type="ECO:0000259" key="8">
    <source>
        <dbReference type="PROSITE" id="PS50850"/>
    </source>
</evidence>
<comment type="subcellular location">
    <subcellularLocation>
        <location evidence="1">Cell membrane</location>
        <topology evidence="1">Multi-pass membrane protein</topology>
    </subcellularLocation>
</comment>
<evidence type="ECO:0000256" key="4">
    <source>
        <dbReference type="ARBA" id="ARBA00022692"/>
    </source>
</evidence>
<keyword evidence="3" id="KW-1003">Cell membrane</keyword>
<dbReference type="Pfam" id="PF07690">
    <property type="entry name" value="MFS_1"/>
    <property type="match status" value="1"/>
</dbReference>
<dbReference type="CDD" id="cd17321">
    <property type="entry name" value="MFS_MMR_MDR_like"/>
    <property type="match status" value="1"/>
</dbReference>
<keyword evidence="4 7" id="KW-0812">Transmembrane</keyword>
<evidence type="ECO:0000256" key="3">
    <source>
        <dbReference type="ARBA" id="ARBA00022475"/>
    </source>
</evidence>
<sequence>MEVHVMKVGYDRRWWGLGALALCMLALGFDMTILNVALTTLSEKLHAGTSELQWIVDSYLLVFAALLLLAGLLGDRLGRKRMLLAGLAIFGAASLAGALSGGTGGVIAARAFMGLGAAIVTPLSMSMLPAIFPAEERTRAVAVWSSATALGLPLGPLLGGWLLEHYSWASIFLLNVPIVLVGGIALALTMPETRDPAAPKADGPGSLLSMGGLVALVYGVIEAPVRGWGDPVVLGVLALAAVLLAAFVLWERRAPHPMMDVRLFRDPRFSWAMVAAITANLLMGGLLFVFPQYLQAVLGNDAFGTGLRLIPMLLGLMAGGLTTDRIVPRTGHKPVIAAGLAVLAAGLGWGAFTEAGDSYGSIVPWLLLVGLGCGLSLIPAMDALMAALPADQAGRGSGLVQTLRQTGGTLGVAGLGSLLSAVYRDRVATGGLPAEAAHAAHDSIGGAVAIAGRLHDGALLASARDAYVHGMDAVLAACAAGSLAVAVLLLAFQPGRRRADAAADEPQSTHEHVAP</sequence>
<evidence type="ECO:0000256" key="6">
    <source>
        <dbReference type="ARBA" id="ARBA00023136"/>
    </source>
</evidence>
<dbReference type="GO" id="GO:0005886">
    <property type="term" value="C:plasma membrane"/>
    <property type="evidence" value="ECO:0007669"/>
    <property type="project" value="UniProtKB-SubCell"/>
</dbReference>
<dbReference type="InterPro" id="IPR036259">
    <property type="entry name" value="MFS_trans_sf"/>
</dbReference>
<keyword evidence="10" id="KW-1185">Reference proteome</keyword>
<gene>
    <name evidence="9" type="ORF">ACTIVE_3750</name>
</gene>
<dbReference type="NCBIfam" id="TIGR00711">
    <property type="entry name" value="efflux_EmrB"/>
    <property type="match status" value="1"/>
</dbReference>
<evidence type="ECO:0000256" key="2">
    <source>
        <dbReference type="ARBA" id="ARBA00022448"/>
    </source>
</evidence>
<dbReference type="GO" id="GO:0022857">
    <property type="term" value="F:transmembrane transporter activity"/>
    <property type="evidence" value="ECO:0007669"/>
    <property type="project" value="InterPro"/>
</dbReference>
<feature type="transmembrane region" description="Helical" evidence="7">
    <location>
        <begin position="201"/>
        <end position="221"/>
    </location>
</feature>
<keyword evidence="5 7" id="KW-1133">Transmembrane helix</keyword>
<organism evidence="9 10">
    <name type="scientific">Actinomadura verrucosospora</name>
    <dbReference type="NCBI Taxonomy" id="46165"/>
    <lineage>
        <taxon>Bacteria</taxon>
        <taxon>Bacillati</taxon>
        <taxon>Actinomycetota</taxon>
        <taxon>Actinomycetes</taxon>
        <taxon>Streptosporangiales</taxon>
        <taxon>Thermomonosporaceae</taxon>
        <taxon>Actinomadura</taxon>
    </lineage>
</organism>
<dbReference type="Gene3D" id="1.20.1250.20">
    <property type="entry name" value="MFS general substrate transporter like domains"/>
    <property type="match status" value="1"/>
</dbReference>
<feature type="transmembrane region" description="Helical" evidence="7">
    <location>
        <begin position="140"/>
        <end position="162"/>
    </location>
</feature>
<feature type="transmembrane region" description="Helical" evidence="7">
    <location>
        <begin position="107"/>
        <end position="128"/>
    </location>
</feature>
<dbReference type="PANTHER" id="PTHR42718:SF42">
    <property type="entry name" value="EXPORT PROTEIN"/>
    <property type="match status" value="1"/>
</dbReference>
<feature type="transmembrane region" description="Helical" evidence="7">
    <location>
        <begin position="82"/>
        <end position="101"/>
    </location>
</feature>
<feature type="transmembrane region" description="Helical" evidence="7">
    <location>
        <begin position="233"/>
        <end position="250"/>
    </location>
</feature>
<dbReference type="EMBL" id="CP053892">
    <property type="protein sequence ID" value="QKG22112.1"/>
    <property type="molecule type" value="Genomic_DNA"/>
</dbReference>
<reference evidence="9 10" key="1">
    <citation type="submission" date="2020-05" db="EMBL/GenBank/DDBJ databases">
        <title>Actinomadura verrucosospora NRRL-B18236 (PFL_A860) Genome sequencing and assembly.</title>
        <authorList>
            <person name="Samborskyy M."/>
        </authorList>
    </citation>
    <scope>NUCLEOTIDE SEQUENCE [LARGE SCALE GENOMIC DNA]</scope>
    <source>
        <strain evidence="9 10">NRRL:B18236</strain>
    </source>
</reference>
<feature type="transmembrane region" description="Helical" evidence="7">
    <location>
        <begin position="364"/>
        <end position="385"/>
    </location>
</feature>
<dbReference type="PANTHER" id="PTHR42718">
    <property type="entry name" value="MAJOR FACILITATOR SUPERFAMILY MULTIDRUG TRANSPORTER MFSC"/>
    <property type="match status" value="1"/>
</dbReference>
<dbReference type="AlphaFoldDB" id="A0A7D3VYM5"/>
<keyword evidence="6 7" id="KW-0472">Membrane</keyword>
<dbReference type="InterPro" id="IPR011701">
    <property type="entry name" value="MFS"/>
</dbReference>
<name>A0A7D3VYM5_ACTVE</name>
<keyword evidence="2" id="KW-0813">Transport</keyword>
<feature type="transmembrane region" description="Helical" evidence="7">
    <location>
        <begin position="58"/>
        <end position="75"/>
    </location>
</feature>
<evidence type="ECO:0000313" key="9">
    <source>
        <dbReference type="EMBL" id="QKG22112.1"/>
    </source>
</evidence>
<dbReference type="Proteomes" id="UP000501240">
    <property type="component" value="Chromosome"/>
</dbReference>
<evidence type="ECO:0000256" key="1">
    <source>
        <dbReference type="ARBA" id="ARBA00004651"/>
    </source>
</evidence>
<dbReference type="InterPro" id="IPR004638">
    <property type="entry name" value="EmrB-like"/>
</dbReference>
<feature type="domain" description="Major facilitator superfamily (MFS) profile" evidence="8">
    <location>
        <begin position="16"/>
        <end position="497"/>
    </location>
</feature>
<feature type="transmembrane region" description="Helical" evidence="7">
    <location>
        <begin position="271"/>
        <end position="290"/>
    </location>
</feature>
<evidence type="ECO:0000256" key="5">
    <source>
        <dbReference type="ARBA" id="ARBA00022989"/>
    </source>
</evidence>
<dbReference type="SUPFAM" id="SSF103473">
    <property type="entry name" value="MFS general substrate transporter"/>
    <property type="match status" value="1"/>
</dbReference>
<protein>
    <submittedName>
        <fullName evidence="9">EmrB/QacA subfamily drug resistance transporter</fullName>
    </submittedName>
</protein>
<proteinExistence type="predicted"/>
<dbReference type="InterPro" id="IPR020846">
    <property type="entry name" value="MFS_dom"/>
</dbReference>
<feature type="transmembrane region" description="Helical" evidence="7">
    <location>
        <begin position="473"/>
        <end position="492"/>
    </location>
</feature>